<gene>
    <name evidence="6" type="ORF">EV378_0288</name>
</gene>
<dbReference type="InterPro" id="IPR010610">
    <property type="entry name" value="EryCIII-like_C"/>
</dbReference>
<proteinExistence type="inferred from homology"/>
<feature type="domain" description="Erythromycin biosynthesis protein CIII-like N-terminal" evidence="5">
    <location>
        <begin position="116"/>
        <end position="249"/>
    </location>
</feature>
<dbReference type="AlphaFoldDB" id="A0A4R1HPN2"/>
<sequence>MRILFSVSSWTGHYYAMFPLGWALRAAGHEVRVLCRPGDRDDVVRAGLVPVPVLDGPDMLTGARLLNVLSSFSGTWPYPTPPPHPDSGEPVDDAFDLQSWLAGYWARATESSRAGTDAAVRYARDWQPDLVVHDQLSLDGPLVAAVLGVPQVMHLWGPVGPADSFGPVGGEEAGRPADPSDAFGRHGAGEFDHGRADLILDPCPGPLAAGLGKRVLPIRYVPYNGPGDDPGPGALPAPTGRRRVCVVWGRSATRTFGPVANKLPEVVRAATDHGADVLLLARPDDAAAAGELPENVTAMCEVPMSLVLDGCDAVVHYGGAGSAMTALVAGLPQLSVPIGLDQDLVAARLAATGAACTVPGPIADVESIGNALAAVLEGPQHAEAAEKLAAAVAAMPPPAAVVADLESLVASRARAA</sequence>
<keyword evidence="3 6" id="KW-0808">Transferase</keyword>
<dbReference type="GO" id="GO:0017000">
    <property type="term" value="P:antibiotic biosynthetic process"/>
    <property type="evidence" value="ECO:0007669"/>
    <property type="project" value="UniProtKB-ARBA"/>
</dbReference>
<evidence type="ECO:0000259" key="4">
    <source>
        <dbReference type="Pfam" id="PF06722"/>
    </source>
</evidence>
<dbReference type="InterPro" id="IPR050426">
    <property type="entry name" value="Glycosyltransferase_28"/>
</dbReference>
<dbReference type="InterPro" id="IPR048284">
    <property type="entry name" value="EryCIII-like_N"/>
</dbReference>
<protein>
    <submittedName>
        <fullName evidence="6">UDP:flavonoid glycosyltransferase YjiC (YdhE family)</fullName>
    </submittedName>
</protein>
<organism evidence="6 7">
    <name type="scientific">Pseudonocardia endophytica</name>
    <dbReference type="NCBI Taxonomy" id="401976"/>
    <lineage>
        <taxon>Bacteria</taxon>
        <taxon>Bacillati</taxon>
        <taxon>Actinomycetota</taxon>
        <taxon>Actinomycetes</taxon>
        <taxon>Pseudonocardiales</taxon>
        <taxon>Pseudonocardiaceae</taxon>
        <taxon>Pseudonocardia</taxon>
    </lineage>
</organism>
<dbReference type="Proteomes" id="UP000295560">
    <property type="component" value="Unassembled WGS sequence"/>
</dbReference>
<dbReference type="GO" id="GO:0008194">
    <property type="term" value="F:UDP-glycosyltransferase activity"/>
    <property type="evidence" value="ECO:0007669"/>
    <property type="project" value="InterPro"/>
</dbReference>
<comment type="similarity">
    <text evidence="1">Belongs to the glycosyltransferase 28 family.</text>
</comment>
<comment type="caution">
    <text evidence="6">The sequence shown here is derived from an EMBL/GenBank/DDBJ whole genome shotgun (WGS) entry which is preliminary data.</text>
</comment>
<dbReference type="Pfam" id="PF21036">
    <property type="entry name" value="EryCIII-like_N"/>
    <property type="match status" value="1"/>
</dbReference>
<dbReference type="PANTHER" id="PTHR48050:SF13">
    <property type="entry name" value="STEROL 3-BETA-GLUCOSYLTRANSFERASE UGT80A2"/>
    <property type="match status" value="1"/>
</dbReference>
<evidence type="ECO:0000256" key="1">
    <source>
        <dbReference type="ARBA" id="ARBA00006962"/>
    </source>
</evidence>
<reference evidence="6 7" key="1">
    <citation type="submission" date="2019-03" db="EMBL/GenBank/DDBJ databases">
        <title>Sequencing the genomes of 1000 actinobacteria strains.</title>
        <authorList>
            <person name="Klenk H.-P."/>
        </authorList>
    </citation>
    <scope>NUCLEOTIDE SEQUENCE [LARGE SCALE GENOMIC DNA]</scope>
    <source>
        <strain evidence="6 7">DSM 44969</strain>
    </source>
</reference>
<keyword evidence="7" id="KW-1185">Reference proteome</keyword>
<dbReference type="GO" id="GO:0016758">
    <property type="term" value="F:hexosyltransferase activity"/>
    <property type="evidence" value="ECO:0007669"/>
    <property type="project" value="UniProtKB-ARBA"/>
</dbReference>
<dbReference type="SUPFAM" id="SSF53756">
    <property type="entry name" value="UDP-Glycosyltransferase/glycogen phosphorylase"/>
    <property type="match status" value="1"/>
</dbReference>
<evidence type="ECO:0000259" key="5">
    <source>
        <dbReference type="Pfam" id="PF21036"/>
    </source>
</evidence>
<dbReference type="EMBL" id="SMFZ01000001">
    <property type="protein sequence ID" value="TCK24514.1"/>
    <property type="molecule type" value="Genomic_DNA"/>
</dbReference>
<dbReference type="RefSeq" id="WP_165922095.1">
    <property type="nucleotide sequence ID" value="NZ_SMFZ01000001.1"/>
</dbReference>
<dbReference type="Pfam" id="PF06722">
    <property type="entry name" value="EryCIII-like_C"/>
    <property type="match status" value="1"/>
</dbReference>
<evidence type="ECO:0000313" key="6">
    <source>
        <dbReference type="EMBL" id="TCK24514.1"/>
    </source>
</evidence>
<dbReference type="PANTHER" id="PTHR48050">
    <property type="entry name" value="STEROL 3-BETA-GLUCOSYLTRANSFERASE"/>
    <property type="match status" value="1"/>
</dbReference>
<dbReference type="InterPro" id="IPR002213">
    <property type="entry name" value="UDP_glucos_trans"/>
</dbReference>
<dbReference type="Gene3D" id="3.40.50.2000">
    <property type="entry name" value="Glycogen Phosphorylase B"/>
    <property type="match status" value="2"/>
</dbReference>
<evidence type="ECO:0000256" key="3">
    <source>
        <dbReference type="ARBA" id="ARBA00022679"/>
    </source>
</evidence>
<evidence type="ECO:0000256" key="2">
    <source>
        <dbReference type="ARBA" id="ARBA00022676"/>
    </source>
</evidence>
<keyword evidence="2" id="KW-0328">Glycosyltransferase</keyword>
<feature type="domain" description="Erythromycin biosynthesis protein CIII-like C-terminal" evidence="4">
    <location>
        <begin position="275"/>
        <end position="408"/>
    </location>
</feature>
<accession>A0A4R1HPN2</accession>
<evidence type="ECO:0000313" key="7">
    <source>
        <dbReference type="Proteomes" id="UP000295560"/>
    </source>
</evidence>
<dbReference type="CDD" id="cd03784">
    <property type="entry name" value="GT1_Gtf-like"/>
    <property type="match status" value="1"/>
</dbReference>
<name>A0A4R1HPN2_PSEEN</name>